<feature type="region of interest" description="Disordered" evidence="1">
    <location>
        <begin position="305"/>
        <end position="328"/>
    </location>
</feature>
<dbReference type="Proteomes" id="UP001341840">
    <property type="component" value="Unassembled WGS sequence"/>
</dbReference>
<dbReference type="EMBL" id="JASCZI010120968">
    <property type="protein sequence ID" value="MED6158349.1"/>
    <property type="molecule type" value="Genomic_DNA"/>
</dbReference>
<protein>
    <recommendedName>
        <fullName evidence="4">Transposase</fullName>
    </recommendedName>
</protein>
<sequence>MAEVGGNDPGRTIHDVEGAQMPHELNSLYSWATRDVLGSPLTLTEDYLLELKESGAICGGGEEERNYRVELPRCGERVCKLNLEHPRVPHWLWVNEVMFTEFGVRIPFSSFQQRLLQRCFVAPSQFHPNAWSSIQCFELVTEYLELPQDPEVFLYLFTVFSPNAEGKSKKGYMSVRPGKYRRIFSLYEESFHDFKGRYFKVFPVGDHPPFWLTLEQDAGRFPSYWSKDVGLNYTPVMYKKLNEEQRDTTDILLCLFSKRHLKPKAVLGNPEHAREATLNMAGRNKTLAILRQVMQANPQGLAVLDPSSGQASLTAPEGGGSSNVEERTSTQLEVSSPIREEGPEHQIEDLCPIHRSFYALGFIESNFMGRCALEALRDYDPIESTHWVQWAMLRSATILKSVESRLTMADQWERRCTQVTGEMKQLDQRRADADWRRGKLPRRPPSPRLRRIWRLPWGRVRRRISRSNV</sequence>
<reference evidence="2 3" key="1">
    <citation type="journal article" date="2023" name="Plants (Basel)">
        <title>Bridging the Gap: Combining Genomics and Transcriptomics Approaches to Understand Stylosanthes scabra, an Orphan Legume from the Brazilian Caatinga.</title>
        <authorList>
            <person name="Ferreira-Neto J.R.C."/>
            <person name="da Silva M.D."/>
            <person name="Binneck E."/>
            <person name="de Melo N.F."/>
            <person name="da Silva R.H."/>
            <person name="de Melo A.L.T.M."/>
            <person name="Pandolfi V."/>
            <person name="Bustamante F.O."/>
            <person name="Brasileiro-Vidal A.C."/>
            <person name="Benko-Iseppon A.M."/>
        </authorList>
    </citation>
    <scope>NUCLEOTIDE SEQUENCE [LARGE SCALE GENOMIC DNA]</scope>
    <source>
        <tissue evidence="2">Leaves</tissue>
    </source>
</reference>
<evidence type="ECO:0000313" key="3">
    <source>
        <dbReference type="Proteomes" id="UP001341840"/>
    </source>
</evidence>
<keyword evidence="3" id="KW-1185">Reference proteome</keyword>
<gene>
    <name evidence="2" type="ORF">PIB30_031979</name>
</gene>
<evidence type="ECO:0000256" key="1">
    <source>
        <dbReference type="SAM" id="MobiDB-lite"/>
    </source>
</evidence>
<name>A0ABU6UBF4_9FABA</name>
<proteinExistence type="predicted"/>
<organism evidence="2 3">
    <name type="scientific">Stylosanthes scabra</name>
    <dbReference type="NCBI Taxonomy" id="79078"/>
    <lineage>
        <taxon>Eukaryota</taxon>
        <taxon>Viridiplantae</taxon>
        <taxon>Streptophyta</taxon>
        <taxon>Embryophyta</taxon>
        <taxon>Tracheophyta</taxon>
        <taxon>Spermatophyta</taxon>
        <taxon>Magnoliopsida</taxon>
        <taxon>eudicotyledons</taxon>
        <taxon>Gunneridae</taxon>
        <taxon>Pentapetalae</taxon>
        <taxon>rosids</taxon>
        <taxon>fabids</taxon>
        <taxon>Fabales</taxon>
        <taxon>Fabaceae</taxon>
        <taxon>Papilionoideae</taxon>
        <taxon>50 kb inversion clade</taxon>
        <taxon>dalbergioids sensu lato</taxon>
        <taxon>Dalbergieae</taxon>
        <taxon>Pterocarpus clade</taxon>
        <taxon>Stylosanthes</taxon>
    </lineage>
</organism>
<evidence type="ECO:0000313" key="2">
    <source>
        <dbReference type="EMBL" id="MED6158349.1"/>
    </source>
</evidence>
<evidence type="ECO:0008006" key="4">
    <source>
        <dbReference type="Google" id="ProtNLM"/>
    </source>
</evidence>
<accession>A0ABU6UBF4</accession>
<comment type="caution">
    <text evidence="2">The sequence shown here is derived from an EMBL/GenBank/DDBJ whole genome shotgun (WGS) entry which is preliminary data.</text>
</comment>